<comment type="catalytic activity">
    <reaction evidence="8 10 11">
        <text>2-(2-carboxy-4-methylthiazol-5-yl)ethyl phosphate + 4-amino-2-methyl-5-(diphosphooxymethyl)pyrimidine + 2 H(+) = thiamine phosphate + CO2 + diphosphate</text>
        <dbReference type="Rhea" id="RHEA:47848"/>
        <dbReference type="ChEBI" id="CHEBI:15378"/>
        <dbReference type="ChEBI" id="CHEBI:16526"/>
        <dbReference type="ChEBI" id="CHEBI:33019"/>
        <dbReference type="ChEBI" id="CHEBI:37575"/>
        <dbReference type="ChEBI" id="CHEBI:57841"/>
        <dbReference type="ChEBI" id="CHEBI:62890"/>
        <dbReference type="EC" id="2.5.1.3"/>
    </reaction>
</comment>
<keyword evidence="3 10" id="KW-0808">Transferase</keyword>
<comment type="pathway">
    <text evidence="2 10 12">Cofactor biosynthesis; thiamine diphosphate biosynthesis; thiamine phosphate from 4-amino-2-methyl-5-diphosphomethylpyrimidine and 4-methyl-5-(2-phosphoethyl)-thiazole: step 1/1.</text>
</comment>
<feature type="binding site" evidence="10">
    <location>
        <position position="166"/>
    </location>
    <ligand>
        <name>2-[(2R,5Z)-2-carboxy-4-methylthiazol-5(2H)-ylidene]ethyl phosphate</name>
        <dbReference type="ChEBI" id="CHEBI:62899"/>
    </ligand>
</feature>
<dbReference type="Pfam" id="PF02581">
    <property type="entry name" value="TMP-TENI"/>
    <property type="match status" value="1"/>
</dbReference>
<reference evidence="15 16" key="1">
    <citation type="submission" date="2016-10" db="EMBL/GenBank/DDBJ databases">
        <authorList>
            <person name="de Groot N.N."/>
        </authorList>
    </citation>
    <scope>NUCLEOTIDE SEQUENCE [LARGE SCALE GENOMIC DNA]</scope>
    <source>
        <strain evidence="15 16">Nm146</strain>
    </source>
</reference>
<evidence type="ECO:0000313" key="15">
    <source>
        <dbReference type="EMBL" id="SFM68962.1"/>
    </source>
</evidence>
<evidence type="ECO:0000256" key="3">
    <source>
        <dbReference type="ARBA" id="ARBA00022679"/>
    </source>
</evidence>
<dbReference type="NCBIfam" id="TIGR00693">
    <property type="entry name" value="thiE"/>
    <property type="match status" value="1"/>
</dbReference>
<keyword evidence="5 10" id="KW-0460">Magnesium</keyword>
<dbReference type="InterPro" id="IPR022998">
    <property type="entry name" value="ThiamineP_synth_TenI"/>
</dbReference>
<evidence type="ECO:0000259" key="13">
    <source>
        <dbReference type="Pfam" id="PF02581"/>
    </source>
</evidence>
<comment type="caution">
    <text evidence="10">Lacks conserved residue(s) required for the propagation of feature annotation.</text>
</comment>
<feature type="binding site" evidence="10">
    <location>
        <position position="90"/>
    </location>
    <ligand>
        <name>Mg(2+)</name>
        <dbReference type="ChEBI" id="CHEBI:18420"/>
    </ligand>
</feature>
<comment type="function">
    <text evidence="1 10">Condenses 4-methyl-5-(beta-hydroxyethyl)thiazole monophosphate (THZ-P) and 2-methyl-4-amino-5-hydroxymethyl pyrimidine pyrophosphate (HMP-PP) to form thiamine monophosphate (TMP).</text>
</comment>
<name>A0A1I4SWX6_9PROT</name>
<evidence type="ECO:0000256" key="6">
    <source>
        <dbReference type="ARBA" id="ARBA00022977"/>
    </source>
</evidence>
<dbReference type="Gene3D" id="3.20.20.70">
    <property type="entry name" value="Aldolase class I"/>
    <property type="match status" value="1"/>
</dbReference>
<dbReference type="InterPro" id="IPR013785">
    <property type="entry name" value="Aldolase_TIM"/>
</dbReference>
<dbReference type="Proteomes" id="UP000601736">
    <property type="component" value="Unassembled WGS sequence"/>
</dbReference>
<dbReference type="OrthoDB" id="9810880at2"/>
<feature type="binding site" evidence="10">
    <location>
        <position position="109"/>
    </location>
    <ligand>
        <name>4-amino-2-methyl-5-(diphosphooxymethyl)pyrimidine</name>
        <dbReference type="ChEBI" id="CHEBI:57841"/>
    </ligand>
</feature>
<organism evidence="15 16">
    <name type="scientific">Nitrosomonas nitrosa</name>
    <dbReference type="NCBI Taxonomy" id="52442"/>
    <lineage>
        <taxon>Bacteria</taxon>
        <taxon>Pseudomonadati</taxon>
        <taxon>Pseudomonadota</taxon>
        <taxon>Betaproteobacteria</taxon>
        <taxon>Nitrosomonadales</taxon>
        <taxon>Nitrosomonadaceae</taxon>
        <taxon>Nitrosomonas</taxon>
    </lineage>
</organism>
<accession>A0A1I4SWX6</accession>
<evidence type="ECO:0000256" key="12">
    <source>
        <dbReference type="RuleBase" id="RU004253"/>
    </source>
</evidence>
<sequence>MIRHDIKGLYAITPDIADTYQLCEMTHQALRAGVRYVQYRNKLADDRLRLTQAEALTALCRDYGARMIINDHCDLAIMVNADGVHLGKDDMMVSEARDYLGKNKIIGVSCYNQLKLAIGAEKQGADYVAFGAFFPSLTKTDTVKASTRLLSEAKNYLNIPIVAIGGITLENAAKLVNYGCDALAVCHALFNTQCIRSTAASFNQLFTDIETISSS</sequence>
<dbReference type="InterPro" id="IPR034291">
    <property type="entry name" value="TMP_synthase"/>
</dbReference>
<dbReference type="EMBL" id="CAJNAP010000001">
    <property type="protein sequence ID" value="CAE6485035.1"/>
    <property type="molecule type" value="Genomic_DNA"/>
</dbReference>
<feature type="binding site" evidence="10">
    <location>
        <position position="70"/>
    </location>
    <ligand>
        <name>4-amino-2-methyl-5-(diphosphooxymethyl)pyrimidine</name>
        <dbReference type="ChEBI" id="CHEBI:57841"/>
    </ligand>
</feature>
<dbReference type="STRING" id="52442.SAMN05421880_12711"/>
<proteinExistence type="inferred from homology"/>
<comment type="catalytic activity">
    <reaction evidence="7 10 11">
        <text>4-methyl-5-(2-phosphooxyethyl)-thiazole + 4-amino-2-methyl-5-(diphosphooxymethyl)pyrimidine + H(+) = thiamine phosphate + diphosphate</text>
        <dbReference type="Rhea" id="RHEA:22328"/>
        <dbReference type="ChEBI" id="CHEBI:15378"/>
        <dbReference type="ChEBI" id="CHEBI:33019"/>
        <dbReference type="ChEBI" id="CHEBI:37575"/>
        <dbReference type="ChEBI" id="CHEBI:57841"/>
        <dbReference type="ChEBI" id="CHEBI:58296"/>
        <dbReference type="EC" id="2.5.1.3"/>
    </reaction>
</comment>
<reference evidence="14" key="2">
    <citation type="submission" date="2021-02" db="EMBL/GenBank/DDBJ databases">
        <authorList>
            <person name="Han P."/>
        </authorList>
    </citation>
    <scope>NUCLEOTIDE SEQUENCE</scope>
    <source>
        <strain evidence="14">Nitrosomonas nitrosa 18-3D</strain>
    </source>
</reference>
<dbReference type="InterPro" id="IPR036206">
    <property type="entry name" value="ThiamineP_synth_sf"/>
</dbReference>
<dbReference type="CDD" id="cd00564">
    <property type="entry name" value="TMP_TenI"/>
    <property type="match status" value="1"/>
</dbReference>
<dbReference type="PANTHER" id="PTHR20857:SF15">
    <property type="entry name" value="THIAMINE-PHOSPHATE SYNTHASE"/>
    <property type="match status" value="1"/>
</dbReference>
<dbReference type="Proteomes" id="UP000199561">
    <property type="component" value="Unassembled WGS sequence"/>
</dbReference>
<protein>
    <recommendedName>
        <fullName evidence="10">Thiamine-phosphate synthase</fullName>
        <shortName evidence="10">TP synthase</shortName>
        <shortName evidence="10">TPS</shortName>
        <ecNumber evidence="10">2.5.1.3</ecNumber>
    </recommendedName>
    <alternativeName>
        <fullName evidence="10">Thiamine-phosphate pyrophosphorylase</fullName>
        <shortName evidence="10">TMP pyrophosphorylase</shortName>
        <shortName evidence="10">TMP-PPase</shortName>
    </alternativeName>
</protein>
<dbReference type="GO" id="GO:0005737">
    <property type="term" value="C:cytoplasm"/>
    <property type="evidence" value="ECO:0007669"/>
    <property type="project" value="TreeGrafter"/>
</dbReference>
<dbReference type="AlphaFoldDB" id="A0A1I4SWX6"/>
<dbReference type="PANTHER" id="PTHR20857">
    <property type="entry name" value="THIAMINE-PHOSPHATE PYROPHOSPHORYLASE"/>
    <property type="match status" value="1"/>
</dbReference>
<dbReference type="GO" id="GO:0009228">
    <property type="term" value="P:thiamine biosynthetic process"/>
    <property type="evidence" value="ECO:0007669"/>
    <property type="project" value="UniProtKB-KW"/>
</dbReference>
<dbReference type="GO" id="GO:0009229">
    <property type="term" value="P:thiamine diphosphate biosynthetic process"/>
    <property type="evidence" value="ECO:0007669"/>
    <property type="project" value="UniProtKB-UniRule"/>
</dbReference>
<dbReference type="FunFam" id="3.20.20.70:FF:000096">
    <property type="entry name" value="Thiamine-phosphate synthase"/>
    <property type="match status" value="1"/>
</dbReference>
<evidence type="ECO:0000256" key="8">
    <source>
        <dbReference type="ARBA" id="ARBA00047851"/>
    </source>
</evidence>
<comment type="similarity">
    <text evidence="10 11">Belongs to the thiamine-phosphate synthase family.</text>
</comment>
<dbReference type="GO" id="GO:0000287">
    <property type="term" value="F:magnesium ion binding"/>
    <property type="evidence" value="ECO:0007669"/>
    <property type="project" value="UniProtKB-UniRule"/>
</dbReference>
<keyword evidence="16" id="KW-1185">Reference proteome</keyword>
<evidence type="ECO:0000256" key="9">
    <source>
        <dbReference type="ARBA" id="ARBA00047883"/>
    </source>
</evidence>
<feature type="binding site" evidence="10">
    <location>
        <position position="71"/>
    </location>
    <ligand>
        <name>Mg(2+)</name>
        <dbReference type="ChEBI" id="CHEBI:18420"/>
    </ligand>
</feature>
<evidence type="ECO:0000313" key="16">
    <source>
        <dbReference type="Proteomes" id="UP000199561"/>
    </source>
</evidence>
<evidence type="ECO:0000256" key="2">
    <source>
        <dbReference type="ARBA" id="ARBA00005165"/>
    </source>
</evidence>
<keyword evidence="6 10" id="KW-0784">Thiamine biosynthesis</keyword>
<evidence type="ECO:0000256" key="5">
    <source>
        <dbReference type="ARBA" id="ARBA00022842"/>
    </source>
</evidence>
<dbReference type="RefSeq" id="WP_090671139.1">
    <property type="nucleotide sequence ID" value="NZ_CAJNAP010000001.1"/>
</dbReference>
<comment type="cofactor">
    <cofactor evidence="10">
        <name>Mg(2+)</name>
        <dbReference type="ChEBI" id="CHEBI:18420"/>
    </cofactor>
    <text evidence="10">Binds 1 Mg(2+) ion per subunit.</text>
</comment>
<dbReference type="EMBL" id="FOUF01000027">
    <property type="protein sequence ID" value="SFM68962.1"/>
    <property type="molecule type" value="Genomic_DNA"/>
</dbReference>
<gene>
    <name evidence="10 14" type="primary">thiE</name>
    <name evidence="14" type="ORF">NMYAN_10239</name>
    <name evidence="15" type="ORF">SAMN05421880_12711</name>
</gene>
<keyword evidence="4 10" id="KW-0479">Metal-binding</keyword>
<evidence type="ECO:0000313" key="14">
    <source>
        <dbReference type="EMBL" id="CAE6485035.1"/>
    </source>
</evidence>
<feature type="binding site" evidence="10">
    <location>
        <position position="139"/>
    </location>
    <ligand>
        <name>4-amino-2-methyl-5-(diphosphooxymethyl)pyrimidine</name>
        <dbReference type="ChEBI" id="CHEBI:57841"/>
    </ligand>
</feature>
<feature type="binding site" evidence="10">
    <location>
        <begin position="38"/>
        <end position="42"/>
    </location>
    <ligand>
        <name>4-amino-2-methyl-5-(diphosphooxymethyl)pyrimidine</name>
        <dbReference type="ChEBI" id="CHEBI:57841"/>
    </ligand>
</feature>
<dbReference type="EC" id="2.5.1.3" evidence="10"/>
<feature type="domain" description="Thiamine phosphate synthase/TenI" evidence="13">
    <location>
        <begin position="9"/>
        <end position="189"/>
    </location>
</feature>
<dbReference type="UniPathway" id="UPA00060">
    <property type="reaction ID" value="UER00141"/>
</dbReference>
<evidence type="ECO:0000256" key="7">
    <source>
        <dbReference type="ARBA" id="ARBA00047334"/>
    </source>
</evidence>
<evidence type="ECO:0000256" key="4">
    <source>
        <dbReference type="ARBA" id="ARBA00022723"/>
    </source>
</evidence>
<dbReference type="SUPFAM" id="SSF51391">
    <property type="entry name" value="Thiamin phosphate synthase"/>
    <property type="match status" value="1"/>
</dbReference>
<feature type="binding site" evidence="10">
    <location>
        <begin position="136"/>
        <end position="138"/>
    </location>
    <ligand>
        <name>2-[(2R,5Z)-2-carboxy-4-methylthiazol-5(2H)-ylidene]ethyl phosphate</name>
        <dbReference type="ChEBI" id="CHEBI:62899"/>
    </ligand>
</feature>
<dbReference type="GO" id="GO:0004789">
    <property type="term" value="F:thiamine-phosphate diphosphorylase activity"/>
    <property type="evidence" value="ECO:0007669"/>
    <property type="project" value="UniProtKB-UniRule"/>
</dbReference>
<evidence type="ECO:0000256" key="10">
    <source>
        <dbReference type="HAMAP-Rule" id="MF_00097"/>
    </source>
</evidence>
<dbReference type="HAMAP" id="MF_00097">
    <property type="entry name" value="TMP_synthase"/>
    <property type="match status" value="1"/>
</dbReference>
<comment type="catalytic activity">
    <reaction evidence="9 10 11">
        <text>2-[(2R,5Z)-2-carboxy-4-methylthiazol-5(2H)-ylidene]ethyl phosphate + 4-amino-2-methyl-5-(diphosphooxymethyl)pyrimidine + 2 H(+) = thiamine phosphate + CO2 + diphosphate</text>
        <dbReference type="Rhea" id="RHEA:47844"/>
        <dbReference type="ChEBI" id="CHEBI:15378"/>
        <dbReference type="ChEBI" id="CHEBI:16526"/>
        <dbReference type="ChEBI" id="CHEBI:33019"/>
        <dbReference type="ChEBI" id="CHEBI:37575"/>
        <dbReference type="ChEBI" id="CHEBI:57841"/>
        <dbReference type="ChEBI" id="CHEBI:62899"/>
        <dbReference type="EC" id="2.5.1.3"/>
    </reaction>
</comment>
<evidence type="ECO:0000256" key="11">
    <source>
        <dbReference type="RuleBase" id="RU003826"/>
    </source>
</evidence>
<evidence type="ECO:0000256" key="1">
    <source>
        <dbReference type="ARBA" id="ARBA00003814"/>
    </source>
</evidence>